<proteinExistence type="predicted"/>
<evidence type="ECO:0000313" key="1">
    <source>
        <dbReference type="EMBL" id="SFH73379.1"/>
    </source>
</evidence>
<reference evidence="1 2" key="1">
    <citation type="submission" date="2016-10" db="EMBL/GenBank/DDBJ databases">
        <authorList>
            <person name="de Groot N.N."/>
        </authorList>
    </citation>
    <scope>NUCLEOTIDE SEQUENCE [LARGE SCALE GENOMIC DNA]</scope>
    <source>
        <strain evidence="1 2">RK1</strain>
    </source>
</reference>
<sequence length="139" mass="15519">MKKPLTLVVGFLVVLGVSSCTKEYYDVVPNKTFIYTIKPNDWKWDEGVSHQIYHDIDLPELTDYYITQGNVSVAMSDNGEVSYDILPSTFGGTAFSVRYTAGFVTIYAEDPIADPEYEVPIPTATMTVKITLSDAEYIP</sequence>
<dbReference type="PROSITE" id="PS51257">
    <property type="entry name" value="PROKAR_LIPOPROTEIN"/>
    <property type="match status" value="1"/>
</dbReference>
<dbReference type="RefSeq" id="WP_090622245.1">
    <property type="nucleotide sequence ID" value="NZ_FOQO01000001.1"/>
</dbReference>
<name>A0A1I3CGN7_9SPHI</name>
<dbReference type="OrthoDB" id="672896at2"/>
<dbReference type="EMBL" id="FOQO01000001">
    <property type="protein sequence ID" value="SFH73379.1"/>
    <property type="molecule type" value="Genomic_DNA"/>
</dbReference>
<organism evidence="1 2">
    <name type="scientific">Parapedobacter indicus</name>
    <dbReference type="NCBI Taxonomy" id="1477437"/>
    <lineage>
        <taxon>Bacteria</taxon>
        <taxon>Pseudomonadati</taxon>
        <taxon>Bacteroidota</taxon>
        <taxon>Sphingobacteriia</taxon>
        <taxon>Sphingobacteriales</taxon>
        <taxon>Sphingobacteriaceae</taxon>
        <taxon>Parapedobacter</taxon>
    </lineage>
</organism>
<dbReference type="Proteomes" id="UP000198670">
    <property type="component" value="Unassembled WGS sequence"/>
</dbReference>
<accession>A0A1I3CGN7</accession>
<protein>
    <submittedName>
        <fullName evidence="1">Uncharacterized protein</fullName>
    </submittedName>
</protein>
<keyword evidence="2" id="KW-1185">Reference proteome</keyword>
<dbReference type="AlphaFoldDB" id="A0A1I3CGN7"/>
<gene>
    <name evidence="1" type="ORF">SAMN05444682_10119</name>
</gene>
<evidence type="ECO:0000313" key="2">
    <source>
        <dbReference type="Proteomes" id="UP000198670"/>
    </source>
</evidence>